<evidence type="ECO:0008006" key="4">
    <source>
        <dbReference type="Google" id="ProtNLM"/>
    </source>
</evidence>
<protein>
    <recommendedName>
        <fullName evidence="4">Thymidine phosphorylase</fullName>
    </recommendedName>
</protein>
<dbReference type="STRING" id="195064.SAMN05421721_11235"/>
<gene>
    <name evidence="2" type="ORF">SAMN05421721_11235</name>
</gene>
<dbReference type="InterPro" id="IPR012434">
    <property type="entry name" value="DUF1631"/>
</dbReference>
<dbReference type="EMBL" id="FOUO01000012">
    <property type="protein sequence ID" value="SFM58873.1"/>
    <property type="molecule type" value="Genomic_DNA"/>
</dbReference>
<feature type="region of interest" description="Disordered" evidence="1">
    <location>
        <begin position="591"/>
        <end position="625"/>
    </location>
</feature>
<organism evidence="2 3">
    <name type="scientific">Ectothiorhodospira mobilis</name>
    <dbReference type="NCBI Taxonomy" id="195064"/>
    <lineage>
        <taxon>Bacteria</taxon>
        <taxon>Pseudomonadati</taxon>
        <taxon>Pseudomonadota</taxon>
        <taxon>Gammaproteobacteria</taxon>
        <taxon>Chromatiales</taxon>
        <taxon>Ectothiorhodospiraceae</taxon>
        <taxon>Ectothiorhodospira</taxon>
    </lineage>
</organism>
<dbReference type="Proteomes" id="UP000199556">
    <property type="component" value="Unassembled WGS sequence"/>
</dbReference>
<keyword evidence="3" id="KW-1185">Reference proteome</keyword>
<accession>A0A1I4S3Q1</accession>
<name>A0A1I4S3Q1_ECTMO</name>
<evidence type="ECO:0000313" key="2">
    <source>
        <dbReference type="EMBL" id="SFM58873.1"/>
    </source>
</evidence>
<sequence>MNSKAEDNVVAFRAATRAGGAASPREVVGYCRNLAMGHVQPLLQEMLDKADDALFRLADKAEDNRTQTAYFEAMRALRRQRSTVESEYATQLARTFDALLLPPGKAGPADPAQAQPQGLTLVGSDELEENLAVEGMAGKVRRTHQTALYGIGHRLAHVLQRPPPDEAGHPLDPETFCQAFREALRALDLEIRIRLVILKLFDQHVASRLGPLYEEVNAYLVGRGILPDLRQGPAPRASGPSREGAAASSTGPGPEEEGGGEGDLVALLQRLARPRPGGGAAAGGVPGGTFGQGSPAGGAVADAPALAAALSHLAADEPIPGAQLKGAVMGALDPGGGRAVALSGVDESAIDIVAMLFDFILDDPTLPAPARALIGRLQIPVLKVAVLDKSFFSQRRHPVRRFLSALSRVDVAWWEEGGDGRLQDLVEGLVSASDGDATAFAEALEALQALQEAARAAADREEASTTRAVQDRDRALLTRGMAEEAVARVMEGRPLPPPVEAFLQGAWRDLLMDIARREGQGGEDWQQALNVASLLVWSLAPKPDPQAREQLRHLLPTLLRGLEEGMQRLDLPAAERRALLDLLAREHARLVRRSEPPEGDADKAAEAGGGTVSAPQVASGPVPADGRSFMARKVEEINRRISEGRFTLPGESDPAEGGVEDLHAMTARELEEGTWLEHRAEDEAQPVRMKLSWKSLISGRYLFVDARGLKVREMDATSLAAAFRAGRARIAEHTPVFERAIGSLMQRLEADPD</sequence>
<evidence type="ECO:0000313" key="3">
    <source>
        <dbReference type="Proteomes" id="UP000199556"/>
    </source>
</evidence>
<dbReference type="OrthoDB" id="6188167at2"/>
<feature type="compositionally biased region" description="Basic and acidic residues" evidence="1">
    <location>
        <begin position="591"/>
        <end position="605"/>
    </location>
</feature>
<reference evidence="2 3" key="1">
    <citation type="submission" date="2016-10" db="EMBL/GenBank/DDBJ databases">
        <authorList>
            <person name="de Groot N.N."/>
        </authorList>
    </citation>
    <scope>NUCLEOTIDE SEQUENCE [LARGE SCALE GENOMIC DNA]</scope>
    <source>
        <strain evidence="2 3">DSM 4180</strain>
    </source>
</reference>
<feature type="region of interest" description="Disordered" evidence="1">
    <location>
        <begin position="231"/>
        <end position="261"/>
    </location>
</feature>
<dbReference type="Pfam" id="PF07793">
    <property type="entry name" value="DUF1631"/>
    <property type="match status" value="1"/>
</dbReference>
<dbReference type="RefSeq" id="WP_090486198.1">
    <property type="nucleotide sequence ID" value="NZ_FOUO01000012.1"/>
</dbReference>
<proteinExistence type="predicted"/>
<dbReference type="AlphaFoldDB" id="A0A1I4S3Q1"/>
<evidence type="ECO:0000256" key="1">
    <source>
        <dbReference type="SAM" id="MobiDB-lite"/>
    </source>
</evidence>